<reference evidence="1 3" key="1">
    <citation type="submission" date="2017-11" db="EMBL/GenBank/DDBJ databases">
        <title>Complete genome sequence of Streptomyces lavendulae subsp. lavendulae CCM 3239 (formerly 'Streptomyces aureofaciens CCM 3239'), the producer of the angucycline-type antibiotic auricin.</title>
        <authorList>
            <person name="Busche T."/>
            <person name="Novakova R."/>
            <person name="Al'Dilaimi A."/>
            <person name="Homerova D."/>
            <person name="Feckova L."/>
            <person name="Rezuchova B."/>
            <person name="Mingyar E."/>
            <person name="Csolleiova D."/>
            <person name="Bekeova C."/>
            <person name="Winkler A."/>
            <person name="Sevcikova B."/>
            <person name="Kalinowski J."/>
            <person name="Kormanec J."/>
            <person name="Ruckert C."/>
        </authorList>
    </citation>
    <scope>NUCLEOTIDE SEQUENCE [LARGE SCALE GENOMIC DNA]</scope>
    <source>
        <strain evidence="1 3">CCM 3239</strain>
    </source>
</reference>
<keyword evidence="3" id="KW-1185">Reference proteome</keyword>
<gene>
    <name evidence="1" type="ORF">SLAV_00475</name>
    <name evidence="2" type="ORF">SLAV_38915</name>
</gene>
<proteinExistence type="predicted"/>
<protein>
    <submittedName>
        <fullName evidence="1">Uncharacterized protein</fullName>
    </submittedName>
</protein>
<name>A0A2K8P8T7_STRLA</name>
<dbReference type="GeneID" id="94019216"/>
<sequence length="213" mass="23350">MDLRGPLRTDVSWQNLFEPPASELPTYPWAIRLGEAQQSDDGLVGYVLDDDYDHFETIVAPAPGAGDYLRPIGNNPGLELDFGMHNTAVATVLLDARAAVHATTDILATKKVFVPQQFTDQAITRMTVNFRTGPLLAATTHLRGDQGESEETILMPTPASGLGTWTWTEPHGDTWQNLPILSPDQYDLPPAEPEVRSGFLSLDNAVAHTRSHH</sequence>
<organism evidence="1 3">
    <name type="scientific">Streptomyces lavendulae subsp. lavendulae</name>
    <dbReference type="NCBI Taxonomy" id="58340"/>
    <lineage>
        <taxon>Bacteria</taxon>
        <taxon>Bacillati</taxon>
        <taxon>Actinomycetota</taxon>
        <taxon>Actinomycetes</taxon>
        <taxon>Kitasatosporales</taxon>
        <taxon>Streptomycetaceae</taxon>
        <taxon>Streptomyces</taxon>
    </lineage>
</organism>
<accession>A0A2K8P8T7</accession>
<dbReference type="EMBL" id="CP024985">
    <property type="protein sequence ID" value="ATZ22025.1"/>
    <property type="molecule type" value="Genomic_DNA"/>
</dbReference>
<evidence type="ECO:0000313" key="2">
    <source>
        <dbReference type="EMBL" id="ATZ29546.1"/>
    </source>
</evidence>
<dbReference type="KEGG" id="slx:SLAV_38915"/>
<dbReference type="EMBL" id="CP024985">
    <property type="protein sequence ID" value="ATZ29546.1"/>
    <property type="molecule type" value="Genomic_DNA"/>
</dbReference>
<dbReference type="KEGG" id="slx:SLAV_00475"/>
<dbReference type="Proteomes" id="UP000231791">
    <property type="component" value="Chromosome"/>
</dbReference>
<evidence type="ECO:0000313" key="1">
    <source>
        <dbReference type="EMBL" id="ATZ22025.1"/>
    </source>
</evidence>
<dbReference type="AlphaFoldDB" id="A0A2K8P8T7"/>
<dbReference type="RefSeq" id="WP_234333894.1">
    <property type="nucleotide sequence ID" value="NZ_CP024985.1"/>
</dbReference>
<evidence type="ECO:0000313" key="3">
    <source>
        <dbReference type="Proteomes" id="UP000231791"/>
    </source>
</evidence>